<dbReference type="GO" id="GO:0016757">
    <property type="term" value="F:glycosyltransferase activity"/>
    <property type="evidence" value="ECO:0007669"/>
    <property type="project" value="InterPro"/>
</dbReference>
<dbReference type="PANTHER" id="PTHR45947">
    <property type="entry name" value="SULFOQUINOVOSYL TRANSFERASE SQD2"/>
    <property type="match status" value="1"/>
</dbReference>
<dbReference type="SUPFAM" id="SSF53756">
    <property type="entry name" value="UDP-Glycosyltransferase/glycogen phosphorylase"/>
    <property type="match status" value="1"/>
</dbReference>
<proteinExistence type="predicted"/>
<evidence type="ECO:0000313" key="2">
    <source>
        <dbReference type="EMBL" id="QLH02202.1"/>
    </source>
</evidence>
<gene>
    <name evidence="2" type="ORF">C5F47_00695</name>
</gene>
<dbReference type="GeneID" id="56058484"/>
<accession>A0A7D5R5V1</accession>
<dbReference type="AlphaFoldDB" id="A0A7D5R5V1"/>
<dbReference type="PANTHER" id="PTHR45947:SF3">
    <property type="entry name" value="SULFOQUINOVOSYL TRANSFERASE SQD2"/>
    <property type="match status" value="1"/>
</dbReference>
<dbReference type="RefSeq" id="WP_179361032.1">
    <property type="nucleotide sequence ID" value="NZ_CP026993.1"/>
</dbReference>
<dbReference type="InterPro" id="IPR050194">
    <property type="entry name" value="Glycosyltransferase_grp1"/>
</dbReference>
<dbReference type="EMBL" id="CP026993">
    <property type="protein sequence ID" value="QLH02202.1"/>
    <property type="molecule type" value="Genomic_DNA"/>
</dbReference>
<dbReference type="OrthoDB" id="132546at2157"/>
<organism evidence="2 3">
    <name type="scientific">Nitrosopumilus cobalaminigenes</name>
    <dbReference type="NCBI Taxonomy" id="1470066"/>
    <lineage>
        <taxon>Archaea</taxon>
        <taxon>Nitrososphaerota</taxon>
        <taxon>Nitrososphaeria</taxon>
        <taxon>Nitrosopumilales</taxon>
        <taxon>Nitrosopumilaceae</taxon>
        <taxon>Nitrosopumilus</taxon>
    </lineage>
</organism>
<dbReference type="Pfam" id="PF00534">
    <property type="entry name" value="Glycos_transf_1"/>
    <property type="match status" value="1"/>
</dbReference>
<dbReference type="KEGG" id="ncl:C5F47_00695"/>
<evidence type="ECO:0000313" key="3">
    <source>
        <dbReference type="Proteomes" id="UP000509771"/>
    </source>
</evidence>
<dbReference type="Gene3D" id="3.40.50.2000">
    <property type="entry name" value="Glycogen Phosphorylase B"/>
    <property type="match status" value="2"/>
</dbReference>
<sequence length="397" mass="45655">MNILIIHEIDWINKVIFEPHHLAELFSMQDNHVFVIDCRDPTPKKFFSSLHTEIIPNFHRVYDDGKITLIRPPSISIKGLNRFSYFFNCKNIIRNTILENNIDVVLLYGTATNGVQTIEAASELNIPVFYRLLDITHSLVKTPIVRQLAKKYEKKVIRKSTKVLPIIPDLKRYALEMDAVESNTEVFPLGINRKLFKKLPKNEKILHELGFDSADKIILFIGTLFEFSGLEKIIKNFNLILEQNPNTKLLIVGGGYLFDRLESLIKKNHLESNVKMTGFLPQQILAEYLSLANICIQPFETNYITNRILPSKILEYFACGKPVLSTPLEGTVEILPDQSFGIVYATEDKFVESLSELLFDEKKLNELGQHGYDYVIKNHDWNILSKILIEKFQSAIS</sequence>
<keyword evidence="3" id="KW-1185">Reference proteome</keyword>
<feature type="domain" description="Glycosyl transferase family 1" evidence="1">
    <location>
        <begin position="203"/>
        <end position="372"/>
    </location>
</feature>
<evidence type="ECO:0000259" key="1">
    <source>
        <dbReference type="Pfam" id="PF00534"/>
    </source>
</evidence>
<reference evidence="2 3" key="1">
    <citation type="submission" date="2018-02" db="EMBL/GenBank/DDBJ databases">
        <title>Complete genome of Nitrosopumilus cobalaminigenes HCA1.</title>
        <authorList>
            <person name="Qin W."/>
            <person name="Zheng Y."/>
            <person name="Stahl D.A."/>
        </authorList>
    </citation>
    <scope>NUCLEOTIDE SEQUENCE [LARGE SCALE GENOMIC DNA]</scope>
    <source>
        <strain evidence="2 3">HCA1</strain>
    </source>
</reference>
<dbReference type="Proteomes" id="UP000509771">
    <property type="component" value="Chromosome"/>
</dbReference>
<name>A0A7D5R5V1_9ARCH</name>
<protein>
    <recommendedName>
        <fullName evidence="1">Glycosyl transferase family 1 domain-containing protein</fullName>
    </recommendedName>
</protein>
<dbReference type="InterPro" id="IPR001296">
    <property type="entry name" value="Glyco_trans_1"/>
</dbReference>